<dbReference type="GO" id="GO:0017000">
    <property type="term" value="P:antibiotic biosynthetic process"/>
    <property type="evidence" value="ECO:0007669"/>
    <property type="project" value="UniProtKB-KW"/>
</dbReference>
<evidence type="ECO:0000256" key="6">
    <source>
        <dbReference type="ARBA" id="ARBA00023004"/>
    </source>
</evidence>
<evidence type="ECO:0000313" key="12">
    <source>
        <dbReference type="Proteomes" id="UP000199408"/>
    </source>
</evidence>
<dbReference type="PRINTS" id="PR00359">
    <property type="entry name" value="BP450"/>
</dbReference>
<dbReference type="EMBL" id="FMDN01000039">
    <property type="protein sequence ID" value="SCG71139.1"/>
    <property type="molecule type" value="Genomic_DNA"/>
</dbReference>
<organism evidence="11 12">
    <name type="scientific">Micromonospora halophytica</name>
    <dbReference type="NCBI Taxonomy" id="47864"/>
    <lineage>
        <taxon>Bacteria</taxon>
        <taxon>Bacillati</taxon>
        <taxon>Actinomycetota</taxon>
        <taxon>Actinomycetes</taxon>
        <taxon>Micromonosporales</taxon>
        <taxon>Micromonosporaceae</taxon>
        <taxon>Micromonospora</taxon>
    </lineage>
</organism>
<keyword evidence="5 10" id="KW-0560">Oxidoreductase</keyword>
<dbReference type="SUPFAM" id="SSF48264">
    <property type="entry name" value="Cytochrome P450"/>
    <property type="match status" value="1"/>
</dbReference>
<name>A0A1C5JLN8_9ACTN</name>
<dbReference type="GO" id="GO:0004497">
    <property type="term" value="F:monooxygenase activity"/>
    <property type="evidence" value="ECO:0007669"/>
    <property type="project" value="UniProtKB-KW"/>
</dbReference>
<evidence type="ECO:0000256" key="5">
    <source>
        <dbReference type="ARBA" id="ARBA00023002"/>
    </source>
</evidence>
<proteinExistence type="inferred from homology"/>
<dbReference type="PROSITE" id="PS00086">
    <property type="entry name" value="CYTOCHROME_P450"/>
    <property type="match status" value="1"/>
</dbReference>
<comment type="similarity">
    <text evidence="1 10">Belongs to the cytochrome P450 family.</text>
</comment>
<evidence type="ECO:0000256" key="7">
    <source>
        <dbReference type="ARBA" id="ARBA00023033"/>
    </source>
</evidence>
<evidence type="ECO:0000256" key="3">
    <source>
        <dbReference type="ARBA" id="ARBA00022723"/>
    </source>
</evidence>
<dbReference type="GO" id="GO:0005506">
    <property type="term" value="F:iron ion binding"/>
    <property type="evidence" value="ECO:0007669"/>
    <property type="project" value="InterPro"/>
</dbReference>
<evidence type="ECO:0000256" key="2">
    <source>
        <dbReference type="ARBA" id="ARBA00022617"/>
    </source>
</evidence>
<dbReference type="GO" id="GO:0016705">
    <property type="term" value="F:oxidoreductase activity, acting on paired donors, with incorporation or reduction of molecular oxygen"/>
    <property type="evidence" value="ECO:0007669"/>
    <property type="project" value="InterPro"/>
</dbReference>
<reference evidence="12" key="1">
    <citation type="submission" date="2016-06" db="EMBL/GenBank/DDBJ databases">
        <authorList>
            <person name="Varghese N."/>
        </authorList>
    </citation>
    <scope>NUCLEOTIDE SEQUENCE [LARGE SCALE GENOMIC DNA]</scope>
    <source>
        <strain evidence="12">DSM 43171</strain>
    </source>
</reference>
<accession>A0A1C5JLN8</accession>
<protein>
    <submittedName>
        <fullName evidence="11">Cytochrome P450</fullName>
    </submittedName>
</protein>
<keyword evidence="7 10" id="KW-0503">Monooxygenase</keyword>
<dbReference type="GO" id="GO:0020037">
    <property type="term" value="F:heme binding"/>
    <property type="evidence" value="ECO:0007669"/>
    <property type="project" value="InterPro"/>
</dbReference>
<gene>
    <name evidence="11" type="ORF">GA0070560_1395</name>
</gene>
<keyword evidence="3 10" id="KW-0479">Metal-binding</keyword>
<evidence type="ECO:0000256" key="8">
    <source>
        <dbReference type="ARBA" id="ARBA00023194"/>
    </source>
</evidence>
<dbReference type="InterPro" id="IPR036396">
    <property type="entry name" value="Cyt_P450_sf"/>
</dbReference>
<dbReference type="CDD" id="cd20625">
    <property type="entry name" value="CYP164-like"/>
    <property type="match status" value="1"/>
</dbReference>
<dbReference type="Proteomes" id="UP000199408">
    <property type="component" value="Unassembled WGS sequence"/>
</dbReference>
<evidence type="ECO:0000256" key="10">
    <source>
        <dbReference type="RuleBase" id="RU000461"/>
    </source>
</evidence>
<sequence length="381" mass="41715">MKGSIGAFATCDHAMASAILSDSKRFGSFAVAKHKPIDTTVHDDEGRRLIVPMDDSFLAMDPPDHTRLRRMVAPWFSPRAIRQRTETIEAMLEEILDELGRRGGGWDAVNDLSVRVPIRVIAAFFGIGEDNYEDFRRWGGIIGTSVDGIRTMSDLRDFRQMLIEMRDFFDDLIAKRTKDPGDDLVSFMVQAAPDGEPLTGDEMIATCGVLLGAGFETTVNLIGNCILTVLGHEDVRQRLLADPELIPGAVEEVLRWDAPVQYLLRVTTESVTMAGVDIPADAPVFVVVAGANRDPRVFGDDAAELDITRPNSRKHLTFGDGIHLCVGAGLARIEAAATLRVLLRKFPDLQLADGAQRRPTRVVRGMTTLPVRQPVAGAAMA</sequence>
<keyword evidence="12" id="KW-1185">Reference proteome</keyword>
<comment type="pathway">
    <text evidence="9">Antibiotic biosynthesis; mycinamicin biosynthesis.</text>
</comment>
<evidence type="ECO:0000313" key="11">
    <source>
        <dbReference type="EMBL" id="SCG71139.1"/>
    </source>
</evidence>
<dbReference type="Gene3D" id="1.10.630.10">
    <property type="entry name" value="Cytochrome P450"/>
    <property type="match status" value="1"/>
</dbReference>
<evidence type="ECO:0000256" key="4">
    <source>
        <dbReference type="ARBA" id="ARBA00022857"/>
    </source>
</evidence>
<keyword evidence="8" id="KW-0045">Antibiotic biosynthesis</keyword>
<dbReference type="PANTHER" id="PTHR46696">
    <property type="entry name" value="P450, PUTATIVE (EUROFUNG)-RELATED"/>
    <property type="match status" value="1"/>
</dbReference>
<dbReference type="PANTHER" id="PTHR46696:SF1">
    <property type="entry name" value="CYTOCHROME P450 YJIB-RELATED"/>
    <property type="match status" value="1"/>
</dbReference>
<keyword evidence="4" id="KW-0521">NADP</keyword>
<dbReference type="AlphaFoldDB" id="A0A1C5JLN8"/>
<evidence type="ECO:0000256" key="9">
    <source>
        <dbReference type="ARBA" id="ARBA00060683"/>
    </source>
</evidence>
<dbReference type="FunFam" id="1.10.630.10:FF:000018">
    <property type="entry name" value="Cytochrome P450 monooxygenase"/>
    <property type="match status" value="1"/>
</dbReference>
<keyword evidence="6 10" id="KW-0408">Iron</keyword>
<dbReference type="STRING" id="47864.GA0070560_1395"/>
<evidence type="ECO:0000256" key="1">
    <source>
        <dbReference type="ARBA" id="ARBA00010617"/>
    </source>
</evidence>
<dbReference type="Pfam" id="PF00067">
    <property type="entry name" value="p450"/>
    <property type="match status" value="1"/>
</dbReference>
<dbReference type="InterPro" id="IPR017972">
    <property type="entry name" value="Cyt_P450_CS"/>
</dbReference>
<dbReference type="InterPro" id="IPR001128">
    <property type="entry name" value="Cyt_P450"/>
</dbReference>
<keyword evidence="2 10" id="KW-0349">Heme</keyword>
<dbReference type="InterPro" id="IPR002397">
    <property type="entry name" value="Cyt_P450_B"/>
</dbReference>